<dbReference type="RefSeq" id="WP_012470860.1">
    <property type="nucleotide sequence ID" value="NC_010814.1"/>
</dbReference>
<gene>
    <name evidence="1" type="ordered locus">Glov_2818</name>
</gene>
<dbReference type="Proteomes" id="UP000002420">
    <property type="component" value="Chromosome"/>
</dbReference>
<dbReference type="AlphaFoldDB" id="B3E7V8"/>
<dbReference type="KEGG" id="glo:Glov_2818"/>
<evidence type="ECO:0000313" key="2">
    <source>
        <dbReference type="Proteomes" id="UP000002420"/>
    </source>
</evidence>
<dbReference type="EMBL" id="CP001089">
    <property type="protein sequence ID" value="ACD96531.1"/>
    <property type="molecule type" value="Genomic_DNA"/>
</dbReference>
<proteinExistence type="predicted"/>
<protein>
    <submittedName>
        <fullName evidence="1">Uncharacterized protein</fullName>
    </submittedName>
</protein>
<sequence>MGKKSFSATWRAMTDLPTDHFPLILPDVHKVAAFFILRRLKRLGYSNCRVDSSSKGLVVYAQR</sequence>
<dbReference type="HOGENOM" id="CLU_2879466_0_0_7"/>
<organism evidence="1 2">
    <name type="scientific">Trichlorobacter lovleyi (strain ATCC BAA-1151 / DSM 17278 / SZ)</name>
    <name type="common">Geobacter lovleyi</name>
    <dbReference type="NCBI Taxonomy" id="398767"/>
    <lineage>
        <taxon>Bacteria</taxon>
        <taxon>Pseudomonadati</taxon>
        <taxon>Thermodesulfobacteriota</taxon>
        <taxon>Desulfuromonadia</taxon>
        <taxon>Geobacterales</taxon>
        <taxon>Geobacteraceae</taxon>
        <taxon>Trichlorobacter</taxon>
    </lineage>
</organism>
<evidence type="ECO:0000313" key="1">
    <source>
        <dbReference type="EMBL" id="ACD96531.1"/>
    </source>
</evidence>
<reference evidence="1 2" key="1">
    <citation type="submission" date="2008-05" db="EMBL/GenBank/DDBJ databases">
        <title>Complete sequence of chromosome of Geobacter lovleyi SZ.</title>
        <authorList>
            <consortium name="US DOE Joint Genome Institute"/>
            <person name="Lucas S."/>
            <person name="Copeland A."/>
            <person name="Lapidus A."/>
            <person name="Glavina del Rio T."/>
            <person name="Dalin E."/>
            <person name="Tice H."/>
            <person name="Bruce D."/>
            <person name="Goodwin L."/>
            <person name="Pitluck S."/>
            <person name="Chertkov O."/>
            <person name="Meincke L."/>
            <person name="Brettin T."/>
            <person name="Detter J.C."/>
            <person name="Han C."/>
            <person name="Tapia R."/>
            <person name="Kuske C.R."/>
            <person name="Schmutz J."/>
            <person name="Larimer F."/>
            <person name="Land M."/>
            <person name="Hauser L."/>
            <person name="Kyrpides N."/>
            <person name="Mikhailova N."/>
            <person name="Sung Y."/>
            <person name="Fletcher K.E."/>
            <person name="Ritalahti K.M."/>
            <person name="Loeffler F.E."/>
            <person name="Richardson P."/>
        </authorList>
    </citation>
    <scope>NUCLEOTIDE SEQUENCE [LARGE SCALE GENOMIC DNA]</scope>
    <source>
        <strain evidence="2">ATCC BAA-1151 / DSM 17278 / SZ</strain>
    </source>
</reference>
<name>B3E7V8_TRIL1</name>
<accession>B3E7V8</accession>
<dbReference type="OrthoDB" id="5397838at2"/>
<keyword evidence="2" id="KW-1185">Reference proteome</keyword>